<organism evidence="1 2">
    <name type="scientific">Streptomyces lannensis</name>
    <dbReference type="NCBI Taxonomy" id="766498"/>
    <lineage>
        <taxon>Bacteria</taxon>
        <taxon>Bacillati</taxon>
        <taxon>Actinomycetota</taxon>
        <taxon>Actinomycetes</taxon>
        <taxon>Kitasatosporales</taxon>
        <taxon>Streptomycetaceae</taxon>
        <taxon>Streptomyces</taxon>
    </lineage>
</organism>
<proteinExistence type="predicted"/>
<gene>
    <name evidence="1" type="ORF">GCM10022207_82080</name>
</gene>
<keyword evidence="2" id="KW-1185">Reference proteome</keyword>
<reference evidence="2" key="1">
    <citation type="journal article" date="2019" name="Int. J. Syst. Evol. Microbiol.">
        <title>The Global Catalogue of Microorganisms (GCM) 10K type strain sequencing project: providing services to taxonomists for standard genome sequencing and annotation.</title>
        <authorList>
            <consortium name="The Broad Institute Genomics Platform"/>
            <consortium name="The Broad Institute Genome Sequencing Center for Infectious Disease"/>
            <person name="Wu L."/>
            <person name="Ma J."/>
        </authorList>
    </citation>
    <scope>NUCLEOTIDE SEQUENCE [LARGE SCALE GENOMIC DNA]</scope>
    <source>
        <strain evidence="2">JCM 16578</strain>
    </source>
</reference>
<name>A0ABP7LKV9_9ACTN</name>
<dbReference type="Proteomes" id="UP001501563">
    <property type="component" value="Unassembled WGS sequence"/>
</dbReference>
<comment type="caution">
    <text evidence="1">The sequence shown here is derived from an EMBL/GenBank/DDBJ whole genome shotgun (WGS) entry which is preliminary data.</text>
</comment>
<evidence type="ECO:0000313" key="1">
    <source>
        <dbReference type="EMBL" id="GAA3900885.1"/>
    </source>
</evidence>
<sequence length="181" mass="19677">MEAAARLGPTDGALADWLSTTTLPDKSPRPPKEAVVVVRRGSKGIRDFGWISGDSYCLGYSHEVAHSITCGPYDDNTATPSTPSADYTPASAVSRVEGLTDRLSSQDTPNQYYYTLAVILDDAGPFRLTGDDDRGVLYQARAVMKPDRAVTFVEWGYFGPEIPLHAKICSTSSHHCITDFD</sequence>
<protein>
    <submittedName>
        <fullName evidence="1">Uncharacterized protein</fullName>
    </submittedName>
</protein>
<evidence type="ECO:0000313" key="2">
    <source>
        <dbReference type="Proteomes" id="UP001501563"/>
    </source>
</evidence>
<accession>A0ABP7LKV9</accession>
<dbReference type="EMBL" id="BAAAZA010000046">
    <property type="protein sequence ID" value="GAA3900885.1"/>
    <property type="molecule type" value="Genomic_DNA"/>
</dbReference>